<dbReference type="GeneID" id="19268783"/>
<dbReference type="Proteomes" id="UP000030651">
    <property type="component" value="Unassembled WGS sequence"/>
</dbReference>
<evidence type="ECO:0000313" key="3">
    <source>
        <dbReference type="EMBL" id="ETS85745.1"/>
    </source>
</evidence>
<evidence type="ECO:0000259" key="2">
    <source>
        <dbReference type="Pfam" id="PF06985"/>
    </source>
</evidence>
<dbReference type="PANTHER" id="PTHR24148:SF64">
    <property type="entry name" value="HETEROKARYON INCOMPATIBILITY DOMAIN-CONTAINING PROTEIN"/>
    <property type="match status" value="1"/>
</dbReference>
<protein>
    <recommendedName>
        <fullName evidence="2">Heterokaryon incompatibility domain-containing protein</fullName>
    </recommendedName>
</protein>
<dbReference type="HOGENOM" id="CLU_336173_0_0_1"/>
<proteinExistence type="predicted"/>
<dbReference type="EMBL" id="KI912110">
    <property type="protein sequence ID" value="ETS85745.1"/>
    <property type="molecule type" value="Genomic_DNA"/>
</dbReference>
<dbReference type="InterPro" id="IPR052895">
    <property type="entry name" value="HetReg/Transcr_Mod"/>
</dbReference>
<gene>
    <name evidence="3" type="ORF">PFICI_03770</name>
</gene>
<dbReference type="AlphaFoldDB" id="W3XIA6"/>
<accession>W3XIA6</accession>
<dbReference type="OrthoDB" id="2157530at2759"/>
<dbReference type="STRING" id="1229662.W3XIA6"/>
<dbReference type="Pfam" id="PF06985">
    <property type="entry name" value="HET"/>
    <property type="match status" value="1"/>
</dbReference>
<dbReference type="eggNOG" id="ENOG502SIYG">
    <property type="taxonomic scope" value="Eukaryota"/>
</dbReference>
<name>W3XIA6_PESFW</name>
<evidence type="ECO:0000256" key="1">
    <source>
        <dbReference type="SAM" id="MobiDB-lite"/>
    </source>
</evidence>
<dbReference type="KEGG" id="pfy:PFICI_03770"/>
<dbReference type="PANTHER" id="PTHR24148">
    <property type="entry name" value="ANKYRIN REPEAT DOMAIN-CONTAINING PROTEIN 39 HOMOLOG-RELATED"/>
    <property type="match status" value="1"/>
</dbReference>
<evidence type="ECO:0000313" key="4">
    <source>
        <dbReference type="Proteomes" id="UP000030651"/>
    </source>
</evidence>
<feature type="region of interest" description="Disordered" evidence="1">
    <location>
        <begin position="41"/>
        <end position="80"/>
    </location>
</feature>
<sequence>MEFELPIRLLRYANGKFSVFDPRPNQVNSFDILSYTWEDHDKPQPVKKETPEQKQQRLEEEARKDEAAKHGINHPRGGQPYAHGIEGVTWWFNVEEEKLNDIKSLMRNASIEYLWVDCVCINQRDRSESAGEVLKMFEYYKSARTCHILLKMEHKPWNPQEIVNDLKFVDHLLYHMHGSALASEARLTDNLKTSLSAWADSTWDFPVDRSIVRSAAIEPGLLNCYSTCVSRVTSLFSNRYFSRVWTFQEMLLGKNIHMWGLNKTEVAPIGKLDNWMDLATDAKDKATKLYAWIETAREWKTASCDAVLAQIEADIERLEWLTVQAQGIVAARTDIVNGGPGWWRHNHDGVSNVFSAVSLRPRRCRDMEDIFKGLLGIFKGLFTYEEIQADFKDKTLDQMAFHFFKNLSIKTEYAWTRLAISSGERTSYNWIPITTNSEGTGDEDNQENTLTTDCFSGIVNLGRLKSKGSVKTPAITGVVGNPREYMKISLVQGDGQFRFVFRGCNAGKTVKTGKWFGKETIPVNEQAVRVARDDTGRTLVQCATLLAMVMDPGCHVVQYRRRLLQSLRPVWTVSDPYAKLPGWIDRNVSGTQWQNPDPWSLRSHNHSVNYVMDESLDCNSRLHKGSTKKIMCEVRVNCGCTIVAPFSLIFEALTVVEGSSFGNIIGVQDHDHRIILNDGLGLVQAGDVGSSFDLVAFGGSVDFHPSYAKSCRRTKKYETVPPKLPPPQGRALVREDFSHGMMGGYGYVRTGGAGNLLIYRNHPVDKYKIIGVCINDHVENKKGENQVDIR</sequence>
<feature type="compositionally biased region" description="Basic and acidic residues" evidence="1">
    <location>
        <begin position="41"/>
        <end position="69"/>
    </location>
</feature>
<dbReference type="InterPro" id="IPR010730">
    <property type="entry name" value="HET"/>
</dbReference>
<reference evidence="4" key="1">
    <citation type="journal article" date="2015" name="BMC Genomics">
        <title>Genomic and transcriptomic analysis of the endophytic fungus Pestalotiopsis fici reveals its lifestyle and high potential for synthesis of natural products.</title>
        <authorList>
            <person name="Wang X."/>
            <person name="Zhang X."/>
            <person name="Liu L."/>
            <person name="Xiang M."/>
            <person name="Wang W."/>
            <person name="Sun X."/>
            <person name="Che Y."/>
            <person name="Guo L."/>
            <person name="Liu G."/>
            <person name="Guo L."/>
            <person name="Wang C."/>
            <person name="Yin W.B."/>
            <person name="Stadler M."/>
            <person name="Zhang X."/>
            <person name="Liu X."/>
        </authorList>
    </citation>
    <scope>NUCLEOTIDE SEQUENCE [LARGE SCALE GENOMIC DNA]</scope>
    <source>
        <strain evidence="4">W106-1 / CGMCC3.15140</strain>
    </source>
</reference>
<dbReference type="RefSeq" id="XP_007830542.1">
    <property type="nucleotide sequence ID" value="XM_007832351.1"/>
</dbReference>
<dbReference type="InParanoid" id="W3XIA6"/>
<feature type="domain" description="Heterokaryon incompatibility" evidence="2">
    <location>
        <begin position="31"/>
        <end position="249"/>
    </location>
</feature>
<dbReference type="OMA" id="YLWADCV"/>
<organism evidence="3 4">
    <name type="scientific">Pestalotiopsis fici (strain W106-1 / CGMCC3.15140)</name>
    <dbReference type="NCBI Taxonomy" id="1229662"/>
    <lineage>
        <taxon>Eukaryota</taxon>
        <taxon>Fungi</taxon>
        <taxon>Dikarya</taxon>
        <taxon>Ascomycota</taxon>
        <taxon>Pezizomycotina</taxon>
        <taxon>Sordariomycetes</taxon>
        <taxon>Xylariomycetidae</taxon>
        <taxon>Amphisphaeriales</taxon>
        <taxon>Sporocadaceae</taxon>
        <taxon>Pestalotiopsis</taxon>
    </lineage>
</organism>
<keyword evidence="4" id="KW-1185">Reference proteome</keyword>